<reference evidence="1 2" key="1">
    <citation type="submission" date="2018-03" db="EMBL/GenBank/DDBJ databases">
        <title>Genomic Encyclopedia of Archaeal and Bacterial Type Strains, Phase II (KMG-II): from individual species to whole genera.</title>
        <authorList>
            <person name="Goeker M."/>
        </authorList>
    </citation>
    <scope>NUCLEOTIDE SEQUENCE [LARGE SCALE GENOMIC DNA]</scope>
    <source>
        <strain evidence="1 2">DSM 28354</strain>
    </source>
</reference>
<dbReference type="Proteomes" id="UP000238375">
    <property type="component" value="Unassembled WGS sequence"/>
</dbReference>
<proteinExistence type="predicted"/>
<dbReference type="AlphaFoldDB" id="A0A2T0SR85"/>
<dbReference type="OrthoDB" id="960525at2"/>
<dbReference type="EMBL" id="PVTE01000013">
    <property type="protein sequence ID" value="PRY35924.1"/>
    <property type="molecule type" value="Genomic_DNA"/>
</dbReference>
<dbReference type="PROSITE" id="PS51257">
    <property type="entry name" value="PROKAR_LIPOPROTEIN"/>
    <property type="match status" value="1"/>
</dbReference>
<accession>A0A2T0SR85</accession>
<gene>
    <name evidence="1" type="ORF">CLV58_11352</name>
</gene>
<evidence type="ECO:0000313" key="2">
    <source>
        <dbReference type="Proteomes" id="UP000238375"/>
    </source>
</evidence>
<dbReference type="RefSeq" id="WP_106138831.1">
    <property type="nucleotide sequence ID" value="NZ_PVTE01000013.1"/>
</dbReference>
<comment type="caution">
    <text evidence="1">The sequence shown here is derived from an EMBL/GenBank/DDBJ whole genome shotgun (WGS) entry which is preliminary data.</text>
</comment>
<sequence length="230" mass="25832">MTPLLLRSLLPVFVLLIGLSCSRPEPVPADPIANTQWYGTFSYNGETLLRVFTIQFGKDNAFVWQDLSGSYSGRWTRTDNDVTISFTVNNIQTRFQLVGTNQLTNPKNLNHTTWTVKQLARIESEATLKIGTVLPKTNWAGSLLLAFDADNPNTLVFRPGAVTYYNGRGDYTTTGPVLQVKNAHWNATYSVLFFGVFINEKTLIGNFQQKSLSDQTGPYKPLPLEEFTRK</sequence>
<evidence type="ECO:0000313" key="1">
    <source>
        <dbReference type="EMBL" id="PRY35924.1"/>
    </source>
</evidence>
<protein>
    <submittedName>
        <fullName evidence="1">Uncharacterized protein</fullName>
    </submittedName>
</protein>
<keyword evidence="2" id="KW-1185">Reference proteome</keyword>
<organism evidence="1 2">
    <name type="scientific">Spirosoma oryzae</name>
    <dbReference type="NCBI Taxonomy" id="1469603"/>
    <lineage>
        <taxon>Bacteria</taxon>
        <taxon>Pseudomonadati</taxon>
        <taxon>Bacteroidota</taxon>
        <taxon>Cytophagia</taxon>
        <taxon>Cytophagales</taxon>
        <taxon>Cytophagaceae</taxon>
        <taxon>Spirosoma</taxon>
    </lineage>
</organism>
<name>A0A2T0SR85_9BACT</name>